<evidence type="ECO:0000256" key="4">
    <source>
        <dbReference type="ARBA" id="ARBA00022729"/>
    </source>
</evidence>
<feature type="signal peptide" evidence="5">
    <location>
        <begin position="1"/>
        <end position="23"/>
    </location>
</feature>
<reference evidence="7" key="1">
    <citation type="submission" date="2017-03" db="EMBL/GenBank/DDBJ databases">
        <title>Phytopthora megakarya and P. palmivora, two closely related causual agents of cacao black pod achieved similar genome size and gene model numbers by different mechanisms.</title>
        <authorList>
            <person name="Ali S."/>
            <person name="Shao J."/>
            <person name="Larry D.J."/>
            <person name="Kronmiller B."/>
            <person name="Shen D."/>
            <person name="Strem M.D."/>
            <person name="Melnick R.L."/>
            <person name="Guiltinan M.J."/>
            <person name="Tyler B.M."/>
            <person name="Meinhardt L.W."/>
            <person name="Bailey B.A."/>
        </authorList>
    </citation>
    <scope>NUCLEOTIDE SEQUENCE [LARGE SCALE GENOMIC DNA]</scope>
    <source>
        <strain evidence="7">zdho120</strain>
    </source>
</reference>
<organism evidence="6 7">
    <name type="scientific">Phytophthora megakarya</name>
    <dbReference type="NCBI Taxonomy" id="4795"/>
    <lineage>
        <taxon>Eukaryota</taxon>
        <taxon>Sar</taxon>
        <taxon>Stramenopiles</taxon>
        <taxon>Oomycota</taxon>
        <taxon>Peronosporomycetes</taxon>
        <taxon>Peronosporales</taxon>
        <taxon>Peronosporaceae</taxon>
        <taxon>Phytophthora</taxon>
    </lineage>
</organism>
<dbReference type="InterPro" id="IPR031825">
    <property type="entry name" value="RXLR"/>
</dbReference>
<keyword evidence="7" id="KW-1185">Reference proteome</keyword>
<gene>
    <name evidence="6" type="ORF">PHMEG_00041276</name>
</gene>
<evidence type="ECO:0000256" key="2">
    <source>
        <dbReference type="ARBA" id="ARBA00010400"/>
    </source>
</evidence>
<dbReference type="EMBL" id="NBNE01022625">
    <property type="protein sequence ID" value="OWY90549.1"/>
    <property type="molecule type" value="Genomic_DNA"/>
</dbReference>
<evidence type="ECO:0000313" key="7">
    <source>
        <dbReference type="Proteomes" id="UP000198211"/>
    </source>
</evidence>
<proteinExistence type="inferred from homology"/>
<keyword evidence="4 5" id="KW-0732">Signal</keyword>
<comment type="domain">
    <text evidence="5">The RxLR-dEER motif acts to carry the protein into the host cell cytoplasm through binding to cell surface phosphatidylinositol-3-phosphate.</text>
</comment>
<comment type="similarity">
    <text evidence="2 5">Belongs to the RxLR effector family.</text>
</comment>
<keyword evidence="3 5" id="KW-0964">Secreted</keyword>
<dbReference type="Pfam" id="PF16810">
    <property type="entry name" value="RXLR"/>
    <property type="match status" value="1"/>
</dbReference>
<dbReference type="OrthoDB" id="97448at2759"/>
<protein>
    <recommendedName>
        <fullName evidence="5">RxLR effector protein</fullName>
    </recommendedName>
</protein>
<evidence type="ECO:0000313" key="6">
    <source>
        <dbReference type="EMBL" id="OWY90549.1"/>
    </source>
</evidence>
<name>A0A225UEK7_9STRA</name>
<evidence type="ECO:0000256" key="1">
    <source>
        <dbReference type="ARBA" id="ARBA00004613"/>
    </source>
</evidence>
<evidence type="ECO:0000256" key="3">
    <source>
        <dbReference type="ARBA" id="ARBA00022525"/>
    </source>
</evidence>
<feature type="chain" id="PRO_5044951307" description="RxLR effector protein" evidence="5">
    <location>
        <begin position="24"/>
        <end position="114"/>
    </location>
</feature>
<comment type="subcellular location">
    <subcellularLocation>
        <location evidence="1 5">Secreted</location>
    </subcellularLocation>
</comment>
<comment type="caution">
    <text evidence="6">The sequence shown here is derived from an EMBL/GenBank/DDBJ whole genome shotgun (WGS) entry which is preliminary data.</text>
</comment>
<accession>A0A225UEK7</accession>
<evidence type="ECO:0000256" key="5">
    <source>
        <dbReference type="RuleBase" id="RU367124"/>
    </source>
</evidence>
<dbReference type="Proteomes" id="UP000198211">
    <property type="component" value="Unassembled WGS sequence"/>
</dbReference>
<comment type="function">
    <text evidence="5">Effector that suppresses plant defense responses during pathogen infection.</text>
</comment>
<sequence length="114" mass="13019">MRLCHILFVATAIFLTCCGTVTAAPGANGKNFLSLDPSQEISSARRYLKRDQIITEEHEARAITTPQFFQYTGVFKFPKFSRLPVIKQLNSLRLKFGAKIADKLWKKKYDANMF</sequence>
<dbReference type="AlphaFoldDB" id="A0A225UEK7"/>